<gene>
    <name evidence="1" type="ORF">LX32DRAFT_646066</name>
</gene>
<dbReference type="AlphaFoldDB" id="A0AAD9LTY7"/>
<accession>A0AAD9LTY7</accession>
<keyword evidence="2" id="KW-1185">Reference proteome</keyword>
<comment type="caution">
    <text evidence="1">The sequence shown here is derived from an EMBL/GenBank/DDBJ whole genome shotgun (WGS) entry which is preliminary data.</text>
</comment>
<evidence type="ECO:0000313" key="2">
    <source>
        <dbReference type="Proteomes" id="UP001232148"/>
    </source>
</evidence>
<evidence type="ECO:0000313" key="1">
    <source>
        <dbReference type="EMBL" id="KAK2021836.1"/>
    </source>
</evidence>
<organism evidence="1 2">
    <name type="scientific">Colletotrichum zoysiae</name>
    <dbReference type="NCBI Taxonomy" id="1216348"/>
    <lineage>
        <taxon>Eukaryota</taxon>
        <taxon>Fungi</taxon>
        <taxon>Dikarya</taxon>
        <taxon>Ascomycota</taxon>
        <taxon>Pezizomycotina</taxon>
        <taxon>Sordariomycetes</taxon>
        <taxon>Hypocreomycetidae</taxon>
        <taxon>Glomerellales</taxon>
        <taxon>Glomerellaceae</taxon>
        <taxon>Colletotrichum</taxon>
        <taxon>Colletotrichum graminicola species complex</taxon>
    </lineage>
</organism>
<reference evidence="1" key="1">
    <citation type="submission" date="2021-06" db="EMBL/GenBank/DDBJ databases">
        <title>Comparative genomics, transcriptomics and evolutionary studies reveal genomic signatures of adaptation to plant cell wall in hemibiotrophic fungi.</title>
        <authorList>
            <consortium name="DOE Joint Genome Institute"/>
            <person name="Baroncelli R."/>
            <person name="Diaz J.F."/>
            <person name="Benocci T."/>
            <person name="Peng M."/>
            <person name="Battaglia E."/>
            <person name="Haridas S."/>
            <person name="Andreopoulos W."/>
            <person name="Labutti K."/>
            <person name="Pangilinan J."/>
            <person name="Floch G.L."/>
            <person name="Makela M.R."/>
            <person name="Henrissat B."/>
            <person name="Grigoriev I.V."/>
            <person name="Crouch J.A."/>
            <person name="De Vries R.P."/>
            <person name="Sukno S.A."/>
            <person name="Thon M.R."/>
        </authorList>
    </citation>
    <scope>NUCLEOTIDE SEQUENCE</scope>
    <source>
        <strain evidence="1">MAFF235873</strain>
    </source>
</reference>
<dbReference type="EMBL" id="MU843077">
    <property type="protein sequence ID" value="KAK2021836.1"/>
    <property type="molecule type" value="Genomic_DNA"/>
</dbReference>
<proteinExistence type="predicted"/>
<dbReference type="Proteomes" id="UP001232148">
    <property type="component" value="Unassembled WGS sequence"/>
</dbReference>
<protein>
    <submittedName>
        <fullName evidence="1">Uncharacterized protein</fullName>
    </submittedName>
</protein>
<name>A0AAD9LTY7_9PEZI</name>
<sequence>MEGSARFQGHHNRAIQICHFSASSTWSRALVEASALAAEQSVYQMYGCHPHPPYVLIDMCLHICSVPTLGWCV</sequence>